<proteinExistence type="inferred from homology"/>
<dbReference type="OrthoDB" id="581198at2"/>
<dbReference type="EMBL" id="BJUV01000001">
    <property type="protein sequence ID" value="GEK81791.1"/>
    <property type="molecule type" value="Genomic_DNA"/>
</dbReference>
<keyword evidence="11" id="KW-1185">Reference proteome</keyword>
<organism evidence="10 12">
    <name type="scientific">Frigoribacterium faeni</name>
    <dbReference type="NCBI Taxonomy" id="145483"/>
    <lineage>
        <taxon>Bacteria</taxon>
        <taxon>Bacillati</taxon>
        <taxon>Actinomycetota</taxon>
        <taxon>Actinomycetes</taxon>
        <taxon>Micrococcales</taxon>
        <taxon>Microbacteriaceae</taxon>
        <taxon>Frigoribacterium</taxon>
    </lineage>
</organism>
<keyword evidence="2" id="KW-1003">Cell membrane</keyword>
<accession>A0A7W3JGK8</accession>
<sequence length="442" mass="46120">MTVAAPPEARRAPGAAGRLVTDLARRRTVLWAAFAAVHLWLIWINLVGPDQSMGDVWTVYRQWMQEAVDGGARVGVDRPWVYPLLAAVPMLLARLGGDAHYGDAWLVVVLALNAGAFAVLTRRGGGRPLTAAWWWLAFLLALGPIALGRIDAVTVPLALVGLLLVATRPLAASVLLTVAAWVKVWPAALVAAALISSRHRWSVLLGAVATTAAVVAVSLALGSGATVLGFVGQQAGRGLQIESPAATPWLWRAAAGVAGTAVYYDREILTFQVSGDGVGFAARATTVIMALVVVGVVLLGLRARRAGVAATRLLGPLSLALTVALIATNKVGSPQFVAWLAVPVVVGLVASRPRRDGAGSSAAGTAAGPSFRLAAVVALVVGGLTQVIYPWFYDDLLTVQPWMLVVITLRNLGEIVLLVVACVMLWRLGGVRARGGADRMGA</sequence>
<name>A0A7W3JGK8_9MICO</name>
<evidence type="ECO:0000256" key="7">
    <source>
        <dbReference type="ARBA" id="ARBA00024033"/>
    </source>
</evidence>
<feature type="transmembrane region" description="Helical" evidence="8">
    <location>
        <begin position="170"/>
        <end position="194"/>
    </location>
</feature>
<evidence type="ECO:0000313" key="9">
    <source>
        <dbReference type="EMBL" id="GEK81791.1"/>
    </source>
</evidence>
<feature type="transmembrane region" description="Helical" evidence="8">
    <location>
        <begin position="28"/>
        <end position="46"/>
    </location>
</feature>
<evidence type="ECO:0000256" key="8">
    <source>
        <dbReference type="SAM" id="Phobius"/>
    </source>
</evidence>
<evidence type="ECO:0000256" key="3">
    <source>
        <dbReference type="ARBA" id="ARBA00022679"/>
    </source>
</evidence>
<dbReference type="AlphaFoldDB" id="A0A7W3JGK8"/>
<feature type="transmembrane region" description="Helical" evidence="8">
    <location>
        <begin position="99"/>
        <end position="120"/>
    </location>
</feature>
<reference evidence="10 12" key="2">
    <citation type="submission" date="2020-07" db="EMBL/GenBank/DDBJ databases">
        <title>Sequencing the genomes of 1000 actinobacteria strains.</title>
        <authorList>
            <person name="Klenk H.-P."/>
        </authorList>
    </citation>
    <scope>NUCLEOTIDE SEQUENCE [LARGE SCALE GENOMIC DNA]</scope>
    <source>
        <strain evidence="10 12">DSM 10309</strain>
    </source>
</reference>
<evidence type="ECO:0000313" key="12">
    <source>
        <dbReference type="Proteomes" id="UP000522688"/>
    </source>
</evidence>
<feature type="transmembrane region" description="Helical" evidence="8">
    <location>
        <begin position="404"/>
        <end position="426"/>
    </location>
</feature>
<feature type="transmembrane region" description="Helical" evidence="8">
    <location>
        <begin position="201"/>
        <end position="221"/>
    </location>
</feature>
<comment type="caution">
    <text evidence="10">The sequence shown here is derived from an EMBL/GenBank/DDBJ whole genome shotgun (WGS) entry which is preliminary data.</text>
</comment>
<gene>
    <name evidence="10" type="ORF">FB463_000716</name>
    <name evidence="9" type="ORF">FFA01_01000</name>
</gene>
<dbReference type="EMBL" id="JACGWW010000001">
    <property type="protein sequence ID" value="MBA8812492.1"/>
    <property type="molecule type" value="Genomic_DNA"/>
</dbReference>
<keyword evidence="5 8" id="KW-1133">Transmembrane helix</keyword>
<feature type="transmembrane region" description="Helical" evidence="8">
    <location>
        <begin position="308"/>
        <end position="327"/>
    </location>
</feature>
<protein>
    <submittedName>
        <fullName evidence="10">F0F1-type ATP synthase assembly protein I</fullName>
    </submittedName>
    <submittedName>
        <fullName evidence="9">Membrane protein</fullName>
    </submittedName>
</protein>
<dbReference type="InterPro" id="IPR018584">
    <property type="entry name" value="GT87"/>
</dbReference>
<dbReference type="Proteomes" id="UP000321154">
    <property type="component" value="Unassembled WGS sequence"/>
</dbReference>
<dbReference type="GO" id="GO:0016758">
    <property type="term" value="F:hexosyltransferase activity"/>
    <property type="evidence" value="ECO:0007669"/>
    <property type="project" value="InterPro"/>
</dbReference>
<dbReference type="GO" id="GO:0005886">
    <property type="term" value="C:plasma membrane"/>
    <property type="evidence" value="ECO:0007669"/>
    <property type="project" value="UniProtKB-SubCell"/>
</dbReference>
<evidence type="ECO:0000256" key="6">
    <source>
        <dbReference type="ARBA" id="ARBA00023136"/>
    </source>
</evidence>
<evidence type="ECO:0000256" key="4">
    <source>
        <dbReference type="ARBA" id="ARBA00022692"/>
    </source>
</evidence>
<keyword evidence="4 8" id="KW-0812">Transmembrane</keyword>
<feature type="transmembrane region" description="Helical" evidence="8">
    <location>
        <begin position="371"/>
        <end position="392"/>
    </location>
</feature>
<comment type="subcellular location">
    <subcellularLocation>
        <location evidence="1">Cell membrane</location>
        <topology evidence="1">Multi-pass membrane protein</topology>
    </subcellularLocation>
</comment>
<reference evidence="9 11" key="1">
    <citation type="submission" date="2019-07" db="EMBL/GenBank/DDBJ databases">
        <title>Whole genome shotgun sequence of Frigoribacterium faeni NBRC 103066.</title>
        <authorList>
            <person name="Hosoyama A."/>
            <person name="Uohara A."/>
            <person name="Ohji S."/>
            <person name="Ichikawa N."/>
        </authorList>
    </citation>
    <scope>NUCLEOTIDE SEQUENCE [LARGE SCALE GENOMIC DNA]</scope>
    <source>
        <strain evidence="9 11">NBRC 103066</strain>
    </source>
</reference>
<feature type="transmembrane region" description="Helical" evidence="8">
    <location>
        <begin position="132"/>
        <end position="150"/>
    </location>
</feature>
<dbReference type="RefSeq" id="WP_146851859.1">
    <property type="nucleotide sequence ID" value="NZ_BAAAHR010000002.1"/>
</dbReference>
<dbReference type="Pfam" id="PF09594">
    <property type="entry name" value="GT87"/>
    <property type="match status" value="1"/>
</dbReference>
<keyword evidence="6 8" id="KW-0472">Membrane</keyword>
<evidence type="ECO:0000256" key="2">
    <source>
        <dbReference type="ARBA" id="ARBA00022475"/>
    </source>
</evidence>
<evidence type="ECO:0000256" key="5">
    <source>
        <dbReference type="ARBA" id="ARBA00022989"/>
    </source>
</evidence>
<keyword evidence="3" id="KW-0808">Transferase</keyword>
<evidence type="ECO:0000313" key="11">
    <source>
        <dbReference type="Proteomes" id="UP000321154"/>
    </source>
</evidence>
<feature type="transmembrane region" description="Helical" evidence="8">
    <location>
        <begin position="333"/>
        <end position="350"/>
    </location>
</feature>
<evidence type="ECO:0000313" key="10">
    <source>
        <dbReference type="EMBL" id="MBA8812492.1"/>
    </source>
</evidence>
<comment type="similarity">
    <text evidence="7">Belongs to the glycosyltransferase 87 family.</text>
</comment>
<feature type="transmembrane region" description="Helical" evidence="8">
    <location>
        <begin position="280"/>
        <end position="301"/>
    </location>
</feature>
<evidence type="ECO:0000256" key="1">
    <source>
        <dbReference type="ARBA" id="ARBA00004651"/>
    </source>
</evidence>
<dbReference type="Proteomes" id="UP000522688">
    <property type="component" value="Unassembled WGS sequence"/>
</dbReference>